<accession>A0ABV7D693</accession>
<reference evidence="2" key="1">
    <citation type="journal article" date="2019" name="Int. J. Syst. Evol. Microbiol.">
        <title>The Global Catalogue of Microorganisms (GCM) 10K type strain sequencing project: providing services to taxonomists for standard genome sequencing and annotation.</title>
        <authorList>
            <consortium name="The Broad Institute Genomics Platform"/>
            <consortium name="The Broad Institute Genome Sequencing Center for Infectious Disease"/>
            <person name="Wu L."/>
            <person name="Ma J."/>
        </authorList>
    </citation>
    <scope>NUCLEOTIDE SEQUENCE [LARGE SCALE GENOMIC DNA]</scope>
    <source>
        <strain evidence="2">KCTC 62164</strain>
    </source>
</reference>
<sequence length="197" mass="22837">MAHRPKDRFRDWNLYHKSVVGLLCSIAVAMVVHAALVYDGAFHIKHEKLISVEAATLWPWIISDDNRDRWTTELIDTGVLSGDAGQKGTTRLLFWKRGTKRWHSLEKVTESLPGRVFASYQESDMDKRWLRIDLVPAGPCQTRVEIEETIFPVTYKDRFWFFLSKDDQDKRVIGSLDALDRWTVKSECNLTEQKTAP</sequence>
<evidence type="ECO:0000313" key="2">
    <source>
        <dbReference type="Proteomes" id="UP001595444"/>
    </source>
</evidence>
<proteinExistence type="predicted"/>
<dbReference type="SUPFAM" id="SSF55961">
    <property type="entry name" value="Bet v1-like"/>
    <property type="match status" value="1"/>
</dbReference>
<dbReference type="Proteomes" id="UP001595444">
    <property type="component" value="Unassembled WGS sequence"/>
</dbReference>
<dbReference type="CDD" id="cd07812">
    <property type="entry name" value="SRPBCC"/>
    <property type="match status" value="1"/>
</dbReference>
<dbReference type="EMBL" id="JBHRSL010000010">
    <property type="protein sequence ID" value="MFC3052430.1"/>
    <property type="molecule type" value="Genomic_DNA"/>
</dbReference>
<evidence type="ECO:0000313" key="1">
    <source>
        <dbReference type="EMBL" id="MFC3052430.1"/>
    </source>
</evidence>
<dbReference type="RefSeq" id="WP_194213905.1">
    <property type="nucleotide sequence ID" value="NZ_CP061205.1"/>
</dbReference>
<keyword evidence="2" id="KW-1185">Reference proteome</keyword>
<protein>
    <submittedName>
        <fullName evidence="1">SRPBCC family protein</fullName>
    </submittedName>
</protein>
<gene>
    <name evidence="1" type="ORF">ACFOKA_11010</name>
</gene>
<dbReference type="Gene3D" id="3.30.530.20">
    <property type="match status" value="1"/>
</dbReference>
<organism evidence="1 2">
    <name type="scientific">Kordiimonas pumila</name>
    <dbReference type="NCBI Taxonomy" id="2161677"/>
    <lineage>
        <taxon>Bacteria</taxon>
        <taxon>Pseudomonadati</taxon>
        <taxon>Pseudomonadota</taxon>
        <taxon>Alphaproteobacteria</taxon>
        <taxon>Kordiimonadales</taxon>
        <taxon>Kordiimonadaceae</taxon>
        <taxon>Kordiimonas</taxon>
    </lineage>
</organism>
<comment type="caution">
    <text evidence="1">The sequence shown here is derived from an EMBL/GenBank/DDBJ whole genome shotgun (WGS) entry which is preliminary data.</text>
</comment>
<dbReference type="InterPro" id="IPR023393">
    <property type="entry name" value="START-like_dom_sf"/>
</dbReference>
<name>A0ABV7D693_9PROT</name>